<accession>A0A4E9E2W9</accession>
<reference evidence="4" key="1">
    <citation type="submission" date="2019-04" db="EMBL/GenBank/DDBJ databases">
        <authorList>
            <person name="Melise S."/>
            <person name="Noan J."/>
            <person name="Okalmin O."/>
        </authorList>
    </citation>
    <scope>NUCLEOTIDE SEQUENCE</scope>
    <source>
        <strain evidence="4">FN9</strain>
    </source>
</reference>
<evidence type="ECO:0000259" key="2">
    <source>
        <dbReference type="PROSITE" id="PS50048"/>
    </source>
</evidence>
<dbReference type="SUPFAM" id="SSF57701">
    <property type="entry name" value="Zn2/Cys6 DNA-binding domain"/>
    <property type="match status" value="1"/>
</dbReference>
<dbReference type="PANTHER" id="PTHR37534">
    <property type="entry name" value="TRANSCRIPTIONAL ACTIVATOR PROTEIN UGA3"/>
    <property type="match status" value="1"/>
</dbReference>
<dbReference type="Pfam" id="PF00172">
    <property type="entry name" value="Zn_clus"/>
    <property type="match status" value="1"/>
</dbReference>
<dbReference type="InterPro" id="IPR036864">
    <property type="entry name" value="Zn2-C6_fun-type_DNA-bd_sf"/>
</dbReference>
<sequence length="970" mass="110046">MIITVEQEQSVSPTTRKSHARSRTGCMTCKNRRVRCDEQRPTCLNCETAGLSCGFAAPSLPLRERRKSYLPGEQQPWALIAKSTPVAPPKPISVCYPCPIEMPLKSMELLHYFHKAGGNDELALRCKRQNLLALSMHHPDALRNTLLIAGFHYIVNAGRSSDFKPTLLLHKIETIRSVNKWLQLSDSKAYAMCVRQISTLCFSECYLGHSRAAETHLNGLMKFLDIYCPLGMVSPVEPSNTAELSIRYIMLTYSFISICKSRVRVELVDVGEEAPPEVMAAMHDRYKVEAGGMDLKLRSMEMIPYFFAPLSSMRGFCDIDASTMIKCLLSMTEICQLRAPATDEKPVQQLVWLEGAAVKWILAAIETHVESMPWQDDRTRKEISPGGMKSSWSGLFIATQLYVHQVLGLWILDAPLEVKFHSHILAYLSWDLARGESCLEAGSTVASNFWFWKAFVGAFSLARHIETDHAVALYPLRRQFVRLLYKWSEATGIKTWKEAREILIGIVWPRSAFTHGSLAEMIWYESQVNIQESRGSSWREALNHFNHKHTTAHTTWLHCLSPNKVHLKGAIVKSLLYRVAEMVAIHPVHQPGAPIDLLARCPDLLIVSILETLPKHDLCSVSRLNKRYHALADAVLYNTVQWLKPELHLIFSQSLSRRPRRGSAIEEVKLAYPASEITRLISDTLEPMSSVSQTISTMSNLKTLDIAVPVGLLHSIGNLFNGPFDLACLQSCTLFYQDEDDQYWDLQENIHIFTHPTLETLVIKRAKLDDRGFEPIERPHNTALKTLHLIECDINDDTLSDVLMFPEALKEFVLTQREEPEPELEESSSSIRDYMMALKEQCHSLETITIDFPMLASGRALALREFVKLKTLRLNWDYQLFGKSTKKPRLHSVGLPPELETLEFFNPLGTDEEVTELLANTIQSLHITCRKMKELIVLVEEAEIPKEVLEAIKSQPQLHLSSNLDTIFEI</sequence>
<dbReference type="InterPro" id="IPR001138">
    <property type="entry name" value="Zn2Cys6_DnaBD"/>
</dbReference>
<keyword evidence="1" id="KW-0539">Nucleus</keyword>
<dbReference type="Gene3D" id="3.80.10.10">
    <property type="entry name" value="Ribonuclease Inhibitor"/>
    <property type="match status" value="1"/>
</dbReference>
<dbReference type="GO" id="GO:0008270">
    <property type="term" value="F:zinc ion binding"/>
    <property type="evidence" value="ECO:0007669"/>
    <property type="project" value="InterPro"/>
</dbReference>
<evidence type="ECO:0000313" key="4">
    <source>
        <dbReference type="EMBL" id="VIO51711.1"/>
    </source>
</evidence>
<dbReference type="PROSITE" id="PS50048">
    <property type="entry name" value="ZN2_CY6_FUNGAL_2"/>
    <property type="match status" value="1"/>
</dbReference>
<dbReference type="GO" id="GO:0000981">
    <property type="term" value="F:DNA-binding transcription factor activity, RNA polymerase II-specific"/>
    <property type="evidence" value="ECO:0007669"/>
    <property type="project" value="InterPro"/>
</dbReference>
<evidence type="ECO:0000256" key="1">
    <source>
        <dbReference type="ARBA" id="ARBA00023242"/>
    </source>
</evidence>
<evidence type="ECO:0008006" key="5">
    <source>
        <dbReference type="Google" id="ProtNLM"/>
    </source>
</evidence>
<dbReference type="SMART" id="SM00066">
    <property type="entry name" value="GAL4"/>
    <property type="match status" value="1"/>
</dbReference>
<dbReference type="PROSITE" id="PS50181">
    <property type="entry name" value="FBOX"/>
    <property type="match status" value="1"/>
</dbReference>
<protein>
    <recommendedName>
        <fullName evidence="5">Zn(2)-C6 fungal-type domain-containing protein</fullName>
    </recommendedName>
</protein>
<dbReference type="AlphaFoldDB" id="A0A4E9E2W9"/>
<dbReference type="EMBL" id="CAAKMV010000004">
    <property type="protein sequence ID" value="VIO51711.1"/>
    <property type="molecule type" value="Genomic_DNA"/>
</dbReference>
<name>A0A4E9E2W9_GIBZA</name>
<dbReference type="InterPro" id="IPR032675">
    <property type="entry name" value="LRR_dom_sf"/>
</dbReference>
<proteinExistence type="predicted"/>
<dbReference type="PROSITE" id="PS00463">
    <property type="entry name" value="ZN2_CY6_FUNGAL_1"/>
    <property type="match status" value="1"/>
</dbReference>
<dbReference type="Gene3D" id="4.10.240.10">
    <property type="entry name" value="Zn(2)-C6 fungal-type DNA-binding domain"/>
    <property type="match status" value="1"/>
</dbReference>
<dbReference type="SUPFAM" id="SSF52047">
    <property type="entry name" value="RNI-like"/>
    <property type="match status" value="1"/>
</dbReference>
<evidence type="ECO:0000259" key="3">
    <source>
        <dbReference type="PROSITE" id="PS50181"/>
    </source>
</evidence>
<dbReference type="CDD" id="cd00067">
    <property type="entry name" value="GAL4"/>
    <property type="match status" value="1"/>
</dbReference>
<feature type="domain" description="F-box" evidence="3">
    <location>
        <begin position="595"/>
        <end position="640"/>
    </location>
</feature>
<gene>
    <name evidence="4" type="ORF">FUG_LOCUS89</name>
</gene>
<organism evidence="4">
    <name type="scientific">Gibberella zeae</name>
    <name type="common">Wheat head blight fungus</name>
    <name type="synonym">Fusarium graminearum</name>
    <dbReference type="NCBI Taxonomy" id="5518"/>
    <lineage>
        <taxon>Eukaryota</taxon>
        <taxon>Fungi</taxon>
        <taxon>Dikarya</taxon>
        <taxon>Ascomycota</taxon>
        <taxon>Pezizomycotina</taxon>
        <taxon>Sordariomycetes</taxon>
        <taxon>Hypocreomycetidae</taxon>
        <taxon>Hypocreales</taxon>
        <taxon>Nectriaceae</taxon>
        <taxon>Fusarium</taxon>
    </lineage>
</organism>
<dbReference type="PANTHER" id="PTHR37534:SF46">
    <property type="entry name" value="ZN(II)2CYS6 TRANSCRIPTION FACTOR (EUROFUNG)"/>
    <property type="match status" value="1"/>
</dbReference>
<dbReference type="InterPro" id="IPR001810">
    <property type="entry name" value="F-box_dom"/>
</dbReference>
<feature type="domain" description="Zn(2)-C6 fungal-type" evidence="2">
    <location>
        <begin position="25"/>
        <end position="55"/>
    </location>
</feature>